<reference evidence="2" key="1">
    <citation type="journal article" date="2021" name="New Phytol.">
        <title>Evolutionary innovations through gain and loss of genes in the ectomycorrhizal Boletales.</title>
        <authorList>
            <person name="Wu G."/>
            <person name="Miyauchi S."/>
            <person name="Morin E."/>
            <person name="Kuo A."/>
            <person name="Drula E."/>
            <person name="Varga T."/>
            <person name="Kohler A."/>
            <person name="Feng B."/>
            <person name="Cao Y."/>
            <person name="Lipzen A."/>
            <person name="Daum C."/>
            <person name="Hundley H."/>
            <person name="Pangilinan J."/>
            <person name="Johnson J."/>
            <person name="Barry K."/>
            <person name="LaButti K."/>
            <person name="Ng V."/>
            <person name="Ahrendt S."/>
            <person name="Min B."/>
            <person name="Choi I.G."/>
            <person name="Park H."/>
            <person name="Plett J.M."/>
            <person name="Magnuson J."/>
            <person name="Spatafora J.W."/>
            <person name="Nagy L.G."/>
            <person name="Henrissat B."/>
            <person name="Grigoriev I.V."/>
            <person name="Yang Z.L."/>
            <person name="Xu J."/>
            <person name="Martin F.M."/>
        </authorList>
    </citation>
    <scope>NUCLEOTIDE SEQUENCE</scope>
    <source>
        <strain evidence="2">KKN 215</strain>
    </source>
</reference>
<evidence type="ECO:0000256" key="1">
    <source>
        <dbReference type="SAM" id="MobiDB-lite"/>
    </source>
</evidence>
<dbReference type="AlphaFoldDB" id="A0A8K0XNA3"/>
<evidence type="ECO:0000313" key="2">
    <source>
        <dbReference type="EMBL" id="KAH8094461.1"/>
    </source>
</evidence>
<proteinExistence type="predicted"/>
<comment type="caution">
    <text evidence="2">The sequence shown here is derived from an EMBL/GenBank/DDBJ whole genome shotgun (WGS) entry which is preliminary data.</text>
</comment>
<gene>
    <name evidence="2" type="ORF">BXZ70DRAFT_908876</name>
</gene>
<evidence type="ECO:0000313" key="3">
    <source>
        <dbReference type="Proteomes" id="UP000813824"/>
    </source>
</evidence>
<name>A0A8K0XNA3_9AGAR</name>
<organism evidence="2 3">
    <name type="scientific">Cristinia sonorae</name>
    <dbReference type="NCBI Taxonomy" id="1940300"/>
    <lineage>
        <taxon>Eukaryota</taxon>
        <taxon>Fungi</taxon>
        <taxon>Dikarya</taxon>
        <taxon>Basidiomycota</taxon>
        <taxon>Agaricomycotina</taxon>
        <taxon>Agaricomycetes</taxon>
        <taxon>Agaricomycetidae</taxon>
        <taxon>Agaricales</taxon>
        <taxon>Pleurotineae</taxon>
        <taxon>Stephanosporaceae</taxon>
        <taxon>Cristinia</taxon>
    </lineage>
</organism>
<accession>A0A8K0XNA3</accession>
<feature type="compositionally biased region" description="Low complexity" evidence="1">
    <location>
        <begin position="324"/>
        <end position="334"/>
    </location>
</feature>
<feature type="compositionally biased region" description="Basic residues" evidence="1">
    <location>
        <begin position="56"/>
        <end position="66"/>
    </location>
</feature>
<feature type="compositionally biased region" description="Basic and acidic residues" evidence="1">
    <location>
        <begin position="31"/>
        <end position="46"/>
    </location>
</feature>
<feature type="region of interest" description="Disordered" evidence="1">
    <location>
        <begin position="1"/>
        <end position="91"/>
    </location>
</feature>
<feature type="compositionally biased region" description="Polar residues" evidence="1">
    <location>
        <begin position="1"/>
        <end position="20"/>
    </location>
</feature>
<dbReference type="EMBL" id="JAEVFJ010000026">
    <property type="protein sequence ID" value="KAH8094461.1"/>
    <property type="molecule type" value="Genomic_DNA"/>
</dbReference>
<feature type="region of interest" description="Disordered" evidence="1">
    <location>
        <begin position="268"/>
        <end position="334"/>
    </location>
</feature>
<sequence length="357" mass="39236">MDAESNSNCRYEFNTPQSMTKRPRGRAKGSKTRDLSKCTPEEAEKIKKQRAIGLARVKKHLAKKRATSQSVDPESELPATPWPPVPSADAETTRTLNPFAHLHTERNSSNVRLFDLFREDAAVPADLSVQARKRNHDDIPWPHLEIHKRRRLDDENSQIPGGPAPSVPSVALAQPFAGPSNQYLEHPAARPLTVEQDVEPLLGQATEGTLTMTELLLQLEHSNQRRALVSKCSITGPSTNDLQTCDHPRMQISAATLTDFRLRSKVDASCQTDDPEPRHMVSKSTQTEDQRDQGCQAEDSTVKADATAQAVLGTPVGISPEPTPGATTGEETPAAVNTRQLAENVLCTVRRLFIGTR</sequence>
<keyword evidence="3" id="KW-1185">Reference proteome</keyword>
<feature type="compositionally biased region" description="Basic residues" evidence="1">
    <location>
        <begin position="21"/>
        <end position="30"/>
    </location>
</feature>
<protein>
    <submittedName>
        <fullName evidence="2">Uncharacterized protein</fullName>
    </submittedName>
</protein>
<dbReference type="Proteomes" id="UP000813824">
    <property type="component" value="Unassembled WGS sequence"/>
</dbReference>